<organism evidence="2">
    <name type="scientific">Aphanomyces astaci</name>
    <name type="common">Crayfish plague agent</name>
    <dbReference type="NCBI Taxonomy" id="112090"/>
    <lineage>
        <taxon>Eukaryota</taxon>
        <taxon>Sar</taxon>
        <taxon>Stramenopiles</taxon>
        <taxon>Oomycota</taxon>
        <taxon>Saprolegniomycetes</taxon>
        <taxon>Saprolegniales</taxon>
        <taxon>Verrucalvaceae</taxon>
        <taxon>Aphanomyces</taxon>
    </lineage>
</organism>
<feature type="region of interest" description="Disordered" evidence="1">
    <location>
        <begin position="1"/>
        <end position="27"/>
    </location>
</feature>
<evidence type="ECO:0000256" key="1">
    <source>
        <dbReference type="SAM" id="MobiDB-lite"/>
    </source>
</evidence>
<protein>
    <submittedName>
        <fullName evidence="2">Uncharacterized protein</fullName>
    </submittedName>
</protein>
<reference evidence="2" key="1">
    <citation type="submission" date="2013-12" db="EMBL/GenBank/DDBJ databases">
        <title>The Genome Sequence of Aphanomyces astaci APO3.</title>
        <authorList>
            <consortium name="The Broad Institute Genomics Platform"/>
            <person name="Russ C."/>
            <person name="Tyler B."/>
            <person name="van West P."/>
            <person name="Dieguez-Uribeondo J."/>
            <person name="Young S.K."/>
            <person name="Zeng Q."/>
            <person name="Gargeya S."/>
            <person name="Fitzgerald M."/>
            <person name="Abouelleil A."/>
            <person name="Alvarado L."/>
            <person name="Chapman S.B."/>
            <person name="Gainer-Dewar J."/>
            <person name="Goldberg J."/>
            <person name="Griggs A."/>
            <person name="Gujja S."/>
            <person name="Hansen M."/>
            <person name="Howarth C."/>
            <person name="Imamovic A."/>
            <person name="Ireland A."/>
            <person name="Larimer J."/>
            <person name="McCowan C."/>
            <person name="Murphy C."/>
            <person name="Pearson M."/>
            <person name="Poon T.W."/>
            <person name="Priest M."/>
            <person name="Roberts A."/>
            <person name="Saif S."/>
            <person name="Shea T."/>
            <person name="Sykes S."/>
            <person name="Wortman J."/>
            <person name="Nusbaum C."/>
            <person name="Birren B."/>
        </authorList>
    </citation>
    <scope>NUCLEOTIDE SEQUENCE [LARGE SCALE GENOMIC DNA]</scope>
    <source>
        <strain evidence="2">APO3</strain>
    </source>
</reference>
<sequence length="116" mass="12053">MSSLKKNTPNVTAPANKSTPTTANARDTKRLPEYFTLLSSLEGSFLPSPMRSASLLLELLVESNATSSTLDSKSASMSAVFLSLSSNSPSFSSGFFRSATGVMAGPVLNAAGVSRT</sequence>
<dbReference type="VEuPathDB" id="FungiDB:H257_00118"/>
<accession>W4HAI9</accession>
<gene>
    <name evidence="2" type="ORF">H257_00118</name>
</gene>
<dbReference type="AlphaFoldDB" id="W4HAI9"/>
<name>W4HAI9_APHAT</name>
<dbReference type="GeneID" id="20802114"/>
<dbReference type="RefSeq" id="XP_009820951.1">
    <property type="nucleotide sequence ID" value="XM_009822649.1"/>
</dbReference>
<dbReference type="EMBL" id="KI913114">
    <property type="protein sequence ID" value="ETV88551.1"/>
    <property type="molecule type" value="Genomic_DNA"/>
</dbReference>
<feature type="compositionally biased region" description="Polar residues" evidence="1">
    <location>
        <begin position="1"/>
        <end position="25"/>
    </location>
</feature>
<proteinExistence type="predicted"/>
<evidence type="ECO:0000313" key="2">
    <source>
        <dbReference type="EMBL" id="ETV88551.1"/>
    </source>
</evidence>